<evidence type="ECO:0000313" key="2">
    <source>
        <dbReference type="Proteomes" id="UP000481583"/>
    </source>
</evidence>
<keyword evidence="2" id="KW-1185">Reference proteome</keyword>
<dbReference type="EMBL" id="JAAKZV010000128">
    <property type="protein sequence ID" value="NGN67162.1"/>
    <property type="molecule type" value="Genomic_DNA"/>
</dbReference>
<dbReference type="AlphaFoldDB" id="A0A6G4U580"/>
<dbReference type="Proteomes" id="UP000481583">
    <property type="component" value="Unassembled WGS sequence"/>
</dbReference>
<gene>
    <name evidence="1" type="ORF">G5C51_25045</name>
</gene>
<accession>A0A6G4U580</accession>
<evidence type="ECO:0000313" key="1">
    <source>
        <dbReference type="EMBL" id="NGN67162.1"/>
    </source>
</evidence>
<dbReference type="RefSeq" id="WP_165240462.1">
    <property type="nucleotide sequence ID" value="NZ_JAAKZV010000128.1"/>
</dbReference>
<organism evidence="1 2">
    <name type="scientific">Streptomyces coryli</name>
    <dbReference type="NCBI Taxonomy" id="1128680"/>
    <lineage>
        <taxon>Bacteria</taxon>
        <taxon>Bacillati</taxon>
        <taxon>Actinomycetota</taxon>
        <taxon>Actinomycetes</taxon>
        <taxon>Kitasatosporales</taxon>
        <taxon>Streptomycetaceae</taxon>
        <taxon>Streptomyces</taxon>
    </lineage>
</organism>
<protein>
    <submittedName>
        <fullName evidence="1">Uncharacterized protein</fullName>
    </submittedName>
</protein>
<sequence length="134" mass="14242">MTASAAVVFDRSALLVLGQGHRLTSEFVAKGAERHARHAYVPTLCLAAADAQRDGLAEHVGSLPAAEIVQLDYPAAVTIGSLLHDGVEWHHAHAVQVARPSAEWPDGLPVLTTTPEAYADVPLVRTIRIPDQTA</sequence>
<comment type="caution">
    <text evidence="1">The sequence shown here is derived from an EMBL/GenBank/DDBJ whole genome shotgun (WGS) entry which is preliminary data.</text>
</comment>
<reference evidence="1 2" key="1">
    <citation type="submission" date="2020-02" db="EMBL/GenBank/DDBJ databases">
        <title>Whole-genome analyses of novel actinobacteria.</title>
        <authorList>
            <person name="Sahin N."/>
        </authorList>
    </citation>
    <scope>NUCLEOTIDE SEQUENCE [LARGE SCALE GENOMIC DNA]</scope>
    <source>
        <strain evidence="1 2">A7024</strain>
    </source>
</reference>
<proteinExistence type="predicted"/>
<name>A0A6G4U580_9ACTN</name>